<keyword evidence="8" id="KW-1185">Reference proteome</keyword>
<keyword evidence="7" id="KW-0645">Protease</keyword>
<dbReference type="Proteomes" id="UP001596547">
    <property type="component" value="Unassembled WGS sequence"/>
</dbReference>
<evidence type="ECO:0000313" key="7">
    <source>
        <dbReference type="EMBL" id="MFC7315904.1"/>
    </source>
</evidence>
<dbReference type="InterPro" id="IPR022764">
    <property type="entry name" value="Peptidase_S54_rhomboid_dom"/>
</dbReference>
<evidence type="ECO:0000256" key="1">
    <source>
        <dbReference type="ARBA" id="ARBA00004141"/>
    </source>
</evidence>
<feature type="transmembrane region" description="Helical" evidence="5">
    <location>
        <begin position="108"/>
        <end position="125"/>
    </location>
</feature>
<comment type="caution">
    <text evidence="7">The sequence shown here is derived from an EMBL/GenBank/DDBJ whole genome shotgun (WGS) entry which is preliminary data.</text>
</comment>
<dbReference type="Gene3D" id="1.20.1540.10">
    <property type="entry name" value="Rhomboid-like"/>
    <property type="match status" value="1"/>
</dbReference>
<evidence type="ECO:0000256" key="4">
    <source>
        <dbReference type="ARBA" id="ARBA00023136"/>
    </source>
</evidence>
<dbReference type="InterPro" id="IPR035952">
    <property type="entry name" value="Rhomboid-like_sf"/>
</dbReference>
<sequence length="542" mass="58307">MAALDWYWLLLQRLLLVVAAIASLLALRTFVDGDLRHSVRRRLLLGVPWGTLAVSAFVAGVYLFVQDGLAHPYAPTVIPYRSWSYFYPVGVLVSPFAHASFDHLLGNLIATLTLGTVAEYAWGHYPRERGAQTFTGWRTNPFVRVGAFVAAALLVGVLTGIFALGPSIGFSGVVFALAGFALLRYPIGTLVALLVGDLLSLGYNAIRMPAFTQGGHSTYVTPWWADIAVQGHAFGLFTGALLGALLFDLRDERPSAARVWLGVLLFVVSQGLWAIYLPRGGGQYTLYRAVGVTLAFAVALVVASAARASDAPLVERLDLSSREASFGLVVAIVLALALVAIPFNLFVVADAAVGVNEDNSLSVGDYTVFYAEGVPNQYVSAVDVPAFRGETAVNASGVIVVSPERNIWWEVVPEDRLAHDGTRRIYVGGLGWREAITVNRTAWSAVGNETTYTVHFEHGDRRKLAYVSPSVRAEPTVEGRTVTLVPGEPFALRVESGGRALGSAPIPRENATTSAGNLTFVREEDRVYATTADSRVRVATKG</sequence>
<keyword evidence="2 5" id="KW-0812">Transmembrane</keyword>
<reference evidence="7 8" key="1">
    <citation type="journal article" date="2019" name="Int. J. Syst. Evol. Microbiol.">
        <title>The Global Catalogue of Microorganisms (GCM) 10K type strain sequencing project: providing services to taxonomists for standard genome sequencing and annotation.</title>
        <authorList>
            <consortium name="The Broad Institute Genomics Platform"/>
            <consortium name="The Broad Institute Genome Sequencing Center for Infectious Disease"/>
            <person name="Wu L."/>
            <person name="Ma J."/>
        </authorList>
    </citation>
    <scope>NUCLEOTIDE SEQUENCE [LARGE SCALE GENOMIC DNA]</scope>
    <source>
        <strain evidence="7 8">PSR21</strain>
    </source>
</reference>
<keyword evidence="7" id="KW-0378">Hydrolase</keyword>
<feature type="domain" description="Peptidase S54 rhomboid" evidence="6">
    <location>
        <begin position="91"/>
        <end position="247"/>
    </location>
</feature>
<dbReference type="RefSeq" id="WP_276305305.1">
    <property type="nucleotide sequence ID" value="NZ_CP119992.1"/>
</dbReference>
<proteinExistence type="predicted"/>
<dbReference type="GO" id="GO:0006508">
    <property type="term" value="P:proteolysis"/>
    <property type="evidence" value="ECO:0007669"/>
    <property type="project" value="UniProtKB-KW"/>
</dbReference>
<evidence type="ECO:0000313" key="8">
    <source>
        <dbReference type="Proteomes" id="UP001596547"/>
    </source>
</evidence>
<dbReference type="EC" id="3.4.21.-" evidence="7"/>
<dbReference type="GO" id="GO:0016020">
    <property type="term" value="C:membrane"/>
    <property type="evidence" value="ECO:0007669"/>
    <property type="project" value="UniProtKB-SubCell"/>
</dbReference>
<evidence type="ECO:0000256" key="5">
    <source>
        <dbReference type="SAM" id="Phobius"/>
    </source>
</evidence>
<name>A0ABD6A5J7_9EURY</name>
<comment type="subcellular location">
    <subcellularLocation>
        <location evidence="1">Membrane</location>
        <topology evidence="1">Multi-pass membrane protein</topology>
    </subcellularLocation>
</comment>
<gene>
    <name evidence="7" type="ORF">ACFQPE_03725</name>
</gene>
<feature type="transmembrane region" description="Helical" evidence="5">
    <location>
        <begin position="259"/>
        <end position="278"/>
    </location>
</feature>
<keyword evidence="3 5" id="KW-1133">Transmembrane helix</keyword>
<evidence type="ECO:0000256" key="3">
    <source>
        <dbReference type="ARBA" id="ARBA00022989"/>
    </source>
</evidence>
<dbReference type="GeneID" id="79314883"/>
<dbReference type="Pfam" id="PF01694">
    <property type="entry name" value="Rhomboid"/>
    <property type="match status" value="1"/>
</dbReference>
<dbReference type="EMBL" id="JBHTBF010000001">
    <property type="protein sequence ID" value="MFC7315904.1"/>
    <property type="molecule type" value="Genomic_DNA"/>
</dbReference>
<feature type="transmembrane region" description="Helical" evidence="5">
    <location>
        <begin position="43"/>
        <end position="65"/>
    </location>
</feature>
<evidence type="ECO:0000256" key="2">
    <source>
        <dbReference type="ARBA" id="ARBA00022692"/>
    </source>
</evidence>
<feature type="transmembrane region" description="Helical" evidence="5">
    <location>
        <begin position="227"/>
        <end position="247"/>
    </location>
</feature>
<dbReference type="AlphaFoldDB" id="A0ABD6A5J7"/>
<evidence type="ECO:0000259" key="6">
    <source>
        <dbReference type="Pfam" id="PF01694"/>
    </source>
</evidence>
<organism evidence="7 8">
    <name type="scientific">Halomarina halobia</name>
    <dbReference type="NCBI Taxonomy" id="3033386"/>
    <lineage>
        <taxon>Archaea</taxon>
        <taxon>Methanobacteriati</taxon>
        <taxon>Methanobacteriota</taxon>
        <taxon>Stenosarchaea group</taxon>
        <taxon>Halobacteria</taxon>
        <taxon>Halobacteriales</taxon>
        <taxon>Natronomonadaceae</taxon>
        <taxon>Halomarina</taxon>
    </lineage>
</organism>
<dbReference type="GO" id="GO:0008233">
    <property type="term" value="F:peptidase activity"/>
    <property type="evidence" value="ECO:0007669"/>
    <property type="project" value="UniProtKB-KW"/>
</dbReference>
<protein>
    <submittedName>
        <fullName evidence="7">Rhomboid family intramembrane serine protease</fullName>
        <ecNumber evidence="7">3.4.21.-</ecNumber>
    </submittedName>
</protein>
<dbReference type="SUPFAM" id="SSF144091">
    <property type="entry name" value="Rhomboid-like"/>
    <property type="match status" value="1"/>
</dbReference>
<feature type="transmembrane region" description="Helical" evidence="5">
    <location>
        <begin position="6"/>
        <end position="31"/>
    </location>
</feature>
<accession>A0ABD6A5J7</accession>
<feature type="transmembrane region" description="Helical" evidence="5">
    <location>
        <begin position="145"/>
        <end position="165"/>
    </location>
</feature>
<keyword evidence="4 5" id="KW-0472">Membrane</keyword>
<feature type="transmembrane region" description="Helical" evidence="5">
    <location>
        <begin position="172"/>
        <end position="195"/>
    </location>
</feature>
<feature type="transmembrane region" description="Helical" evidence="5">
    <location>
        <begin position="284"/>
        <end position="306"/>
    </location>
</feature>
<feature type="transmembrane region" description="Helical" evidence="5">
    <location>
        <begin position="326"/>
        <end position="349"/>
    </location>
</feature>